<gene>
    <name evidence="1" type="ORF">LITE_LOCUS16997</name>
</gene>
<dbReference type="EMBL" id="CAMGYJ010000005">
    <property type="protein sequence ID" value="CAI0416525.1"/>
    <property type="molecule type" value="Genomic_DNA"/>
</dbReference>
<sequence length="101" mass="11363">MAMTRNFGASELKLQCSTGKNLSRSKERIALVRICGFHINLLVNVSKIDGGGTLVFVCSAWRRGRFDWRSRNSICFSVISCKEGLTLALIFDQEFEWRASG</sequence>
<dbReference type="Proteomes" id="UP001154282">
    <property type="component" value="Unassembled WGS sequence"/>
</dbReference>
<keyword evidence="2" id="KW-1185">Reference proteome</keyword>
<dbReference type="AlphaFoldDB" id="A0AAV0K2L7"/>
<evidence type="ECO:0000313" key="1">
    <source>
        <dbReference type="EMBL" id="CAI0416525.1"/>
    </source>
</evidence>
<evidence type="ECO:0000313" key="2">
    <source>
        <dbReference type="Proteomes" id="UP001154282"/>
    </source>
</evidence>
<comment type="caution">
    <text evidence="1">The sequence shown here is derived from an EMBL/GenBank/DDBJ whole genome shotgun (WGS) entry which is preliminary data.</text>
</comment>
<name>A0AAV0K2L7_9ROSI</name>
<organism evidence="1 2">
    <name type="scientific">Linum tenue</name>
    <dbReference type="NCBI Taxonomy" id="586396"/>
    <lineage>
        <taxon>Eukaryota</taxon>
        <taxon>Viridiplantae</taxon>
        <taxon>Streptophyta</taxon>
        <taxon>Embryophyta</taxon>
        <taxon>Tracheophyta</taxon>
        <taxon>Spermatophyta</taxon>
        <taxon>Magnoliopsida</taxon>
        <taxon>eudicotyledons</taxon>
        <taxon>Gunneridae</taxon>
        <taxon>Pentapetalae</taxon>
        <taxon>rosids</taxon>
        <taxon>fabids</taxon>
        <taxon>Malpighiales</taxon>
        <taxon>Linaceae</taxon>
        <taxon>Linum</taxon>
    </lineage>
</organism>
<reference evidence="1" key="1">
    <citation type="submission" date="2022-08" db="EMBL/GenBank/DDBJ databases">
        <authorList>
            <person name="Gutierrez-Valencia J."/>
        </authorList>
    </citation>
    <scope>NUCLEOTIDE SEQUENCE</scope>
</reference>
<proteinExistence type="predicted"/>
<accession>A0AAV0K2L7</accession>
<protein>
    <submittedName>
        <fullName evidence="1">Uncharacterized protein</fullName>
    </submittedName>
</protein>